<name>A0A1H8Y4X1_9PSEU</name>
<evidence type="ECO:0000313" key="3">
    <source>
        <dbReference type="Proteomes" id="UP000198582"/>
    </source>
</evidence>
<keyword evidence="3" id="KW-1185">Reference proteome</keyword>
<protein>
    <submittedName>
        <fullName evidence="2">Uncharacterized protein</fullName>
    </submittedName>
</protein>
<proteinExistence type="predicted"/>
<feature type="transmembrane region" description="Helical" evidence="1">
    <location>
        <begin position="101"/>
        <end position="126"/>
    </location>
</feature>
<feature type="transmembrane region" description="Helical" evidence="1">
    <location>
        <begin position="12"/>
        <end position="34"/>
    </location>
</feature>
<keyword evidence="1" id="KW-0472">Membrane</keyword>
<evidence type="ECO:0000313" key="2">
    <source>
        <dbReference type="EMBL" id="SEP47340.1"/>
    </source>
</evidence>
<dbReference type="Proteomes" id="UP000198582">
    <property type="component" value="Unassembled WGS sequence"/>
</dbReference>
<sequence length="163" mass="17727">MIPAGLGIVLELVALFAVPWVTFSSGTLSVSFTFLDLLQQSDRVKFSSDLATSYVQWFGFLLTALTMAAVLPWTLGALRTKRSAFLLSSIRRKPLTHTNFWWYRTVFAGRATLMLLLHAGGVVLIFARNFSLLGLGPYLLVGGALLVVAGAAIGPRKGTEMPH</sequence>
<dbReference type="AlphaFoldDB" id="A0A1H8Y4X1"/>
<feature type="transmembrane region" description="Helical" evidence="1">
    <location>
        <begin position="54"/>
        <end position="80"/>
    </location>
</feature>
<feature type="transmembrane region" description="Helical" evidence="1">
    <location>
        <begin position="132"/>
        <end position="153"/>
    </location>
</feature>
<reference evidence="2 3" key="1">
    <citation type="submission" date="2016-10" db="EMBL/GenBank/DDBJ databases">
        <authorList>
            <person name="de Groot N.N."/>
        </authorList>
    </citation>
    <scope>NUCLEOTIDE SEQUENCE [LARGE SCALE GENOMIC DNA]</scope>
    <source>
        <strain evidence="2 3">DSM 44993</strain>
    </source>
</reference>
<evidence type="ECO:0000256" key="1">
    <source>
        <dbReference type="SAM" id="Phobius"/>
    </source>
</evidence>
<dbReference type="EMBL" id="FOEF01000011">
    <property type="protein sequence ID" value="SEP47340.1"/>
    <property type="molecule type" value="Genomic_DNA"/>
</dbReference>
<keyword evidence="1" id="KW-0812">Transmembrane</keyword>
<gene>
    <name evidence="2" type="ORF">SAMN04489732_111101</name>
</gene>
<organism evidence="2 3">
    <name type="scientific">Amycolatopsis saalfeldensis</name>
    <dbReference type="NCBI Taxonomy" id="394193"/>
    <lineage>
        <taxon>Bacteria</taxon>
        <taxon>Bacillati</taxon>
        <taxon>Actinomycetota</taxon>
        <taxon>Actinomycetes</taxon>
        <taxon>Pseudonocardiales</taxon>
        <taxon>Pseudonocardiaceae</taxon>
        <taxon>Amycolatopsis</taxon>
    </lineage>
</organism>
<keyword evidence="1" id="KW-1133">Transmembrane helix</keyword>
<accession>A0A1H8Y4X1</accession>